<evidence type="ECO:0000313" key="3">
    <source>
        <dbReference type="Proteomes" id="UP000229056"/>
    </source>
</evidence>
<protein>
    <submittedName>
        <fullName evidence="2">Uncharacterized protein</fullName>
    </submittedName>
</protein>
<dbReference type="Proteomes" id="UP000229056">
    <property type="component" value="Unassembled WGS sequence"/>
</dbReference>
<feature type="transmembrane region" description="Helical" evidence="1">
    <location>
        <begin position="41"/>
        <end position="61"/>
    </location>
</feature>
<dbReference type="EMBL" id="PEZY01000012">
    <property type="protein sequence ID" value="PIS05949.1"/>
    <property type="molecule type" value="Genomic_DNA"/>
</dbReference>
<keyword evidence="1" id="KW-0472">Membrane</keyword>
<name>A0A2H0W3L7_9BACT</name>
<sequence>MRLWNWIVDRLPLIVFCSLIIIFLSICFAGLYLLIFQANLVGLLVLLIGFCLTVGLIIFLYKLTEAVMVVYYGDIN</sequence>
<dbReference type="AlphaFoldDB" id="A0A2H0W3L7"/>
<reference evidence="3" key="1">
    <citation type="submission" date="2017-09" db="EMBL/GenBank/DDBJ databases">
        <title>Depth-based differentiation of microbial function through sediment-hosted aquifers and enrichment of novel symbionts in the deep terrestrial subsurface.</title>
        <authorList>
            <person name="Probst A.J."/>
            <person name="Ladd B."/>
            <person name="Jarett J.K."/>
            <person name="Geller-Mcgrath D.E."/>
            <person name="Sieber C.M.K."/>
            <person name="Emerson J.B."/>
            <person name="Anantharaman K."/>
            <person name="Thomas B.C."/>
            <person name="Malmstrom R."/>
            <person name="Stieglmeier M."/>
            <person name="Klingl A."/>
            <person name="Woyke T."/>
            <person name="Ryan C.M."/>
            <person name="Banfield J.F."/>
        </authorList>
    </citation>
    <scope>NUCLEOTIDE SEQUENCE [LARGE SCALE GENOMIC DNA]</scope>
</reference>
<evidence type="ECO:0000256" key="1">
    <source>
        <dbReference type="SAM" id="Phobius"/>
    </source>
</evidence>
<keyword evidence="1" id="KW-1133">Transmembrane helix</keyword>
<organism evidence="2 3">
    <name type="scientific">Candidatus Buchananbacteria bacterium CG10_big_fil_rev_8_21_14_0_10_33_19</name>
    <dbReference type="NCBI Taxonomy" id="1974525"/>
    <lineage>
        <taxon>Bacteria</taxon>
        <taxon>Candidatus Buchananiibacteriota</taxon>
    </lineage>
</organism>
<gene>
    <name evidence="2" type="ORF">COT80_04245</name>
</gene>
<keyword evidence="1" id="KW-0812">Transmembrane</keyword>
<feature type="transmembrane region" description="Helical" evidence="1">
    <location>
        <begin position="12"/>
        <end position="35"/>
    </location>
</feature>
<evidence type="ECO:0000313" key="2">
    <source>
        <dbReference type="EMBL" id="PIS05949.1"/>
    </source>
</evidence>
<proteinExistence type="predicted"/>
<accession>A0A2H0W3L7</accession>
<comment type="caution">
    <text evidence="2">The sequence shown here is derived from an EMBL/GenBank/DDBJ whole genome shotgun (WGS) entry which is preliminary data.</text>
</comment>